<organism evidence="3 4">
    <name type="scientific">Allacma fusca</name>
    <dbReference type="NCBI Taxonomy" id="39272"/>
    <lineage>
        <taxon>Eukaryota</taxon>
        <taxon>Metazoa</taxon>
        <taxon>Ecdysozoa</taxon>
        <taxon>Arthropoda</taxon>
        <taxon>Hexapoda</taxon>
        <taxon>Collembola</taxon>
        <taxon>Symphypleona</taxon>
        <taxon>Sminthuridae</taxon>
        <taxon>Allacma</taxon>
    </lineage>
</organism>
<feature type="compositionally biased region" description="Low complexity" evidence="1">
    <location>
        <begin position="139"/>
        <end position="152"/>
    </location>
</feature>
<keyword evidence="4" id="KW-1185">Reference proteome</keyword>
<evidence type="ECO:0000256" key="2">
    <source>
        <dbReference type="SAM" id="Phobius"/>
    </source>
</evidence>
<name>A0A8J2LFA9_9HEXA</name>
<keyword evidence="2" id="KW-0472">Membrane</keyword>
<evidence type="ECO:0000313" key="3">
    <source>
        <dbReference type="EMBL" id="CAG7834947.1"/>
    </source>
</evidence>
<protein>
    <submittedName>
        <fullName evidence="3">Uncharacterized protein</fullName>
    </submittedName>
</protein>
<feature type="region of interest" description="Disordered" evidence="1">
    <location>
        <begin position="139"/>
        <end position="158"/>
    </location>
</feature>
<feature type="transmembrane region" description="Helical" evidence="2">
    <location>
        <begin position="38"/>
        <end position="56"/>
    </location>
</feature>
<keyword evidence="2" id="KW-0812">Transmembrane</keyword>
<evidence type="ECO:0000256" key="1">
    <source>
        <dbReference type="SAM" id="MobiDB-lite"/>
    </source>
</evidence>
<accession>A0A8J2LFA9</accession>
<sequence length="158" mass="17517">MSGTTNSISIQVQCLQTLGIHYSRVFSFPQRIRKMKTIISKYIFAFFLVTLAFQQVQSKPRARVHRPRNDDSFYSDNAIDSEEIPSPNSQADISGIFGEEIIPDDRQIFEAAIAASNDASDPCPDGKARVQIGEGLYTCPTTETKTKPPGTSGKRRQG</sequence>
<comment type="caution">
    <text evidence="3">The sequence shown here is derived from an EMBL/GenBank/DDBJ whole genome shotgun (WGS) entry which is preliminary data.</text>
</comment>
<gene>
    <name evidence="3" type="ORF">AFUS01_LOCUS44383</name>
</gene>
<reference evidence="3" key="1">
    <citation type="submission" date="2021-06" db="EMBL/GenBank/DDBJ databases">
        <authorList>
            <person name="Hodson N. C."/>
            <person name="Mongue J. A."/>
            <person name="Jaron S. K."/>
        </authorList>
    </citation>
    <scope>NUCLEOTIDE SEQUENCE</scope>
</reference>
<dbReference type="AlphaFoldDB" id="A0A8J2LFA9"/>
<dbReference type="EMBL" id="CAJVCH010570444">
    <property type="protein sequence ID" value="CAG7834947.1"/>
    <property type="molecule type" value="Genomic_DNA"/>
</dbReference>
<evidence type="ECO:0000313" key="4">
    <source>
        <dbReference type="Proteomes" id="UP000708208"/>
    </source>
</evidence>
<dbReference type="Proteomes" id="UP000708208">
    <property type="component" value="Unassembled WGS sequence"/>
</dbReference>
<keyword evidence="2" id="KW-1133">Transmembrane helix</keyword>
<feature type="region of interest" description="Disordered" evidence="1">
    <location>
        <begin position="60"/>
        <end position="92"/>
    </location>
</feature>
<proteinExistence type="predicted"/>